<dbReference type="CDD" id="cd17932">
    <property type="entry name" value="DEXQc_UvrD"/>
    <property type="match status" value="1"/>
</dbReference>
<feature type="binding site" evidence="11">
    <location>
        <begin position="34"/>
        <end position="41"/>
    </location>
    <ligand>
        <name>ATP</name>
        <dbReference type="ChEBI" id="CHEBI:30616"/>
    </ligand>
</feature>
<dbReference type="Gene3D" id="1.10.10.160">
    <property type="match status" value="1"/>
</dbReference>
<keyword evidence="3 11" id="KW-0378">Hydrolase</keyword>
<dbReference type="InterPro" id="IPR027417">
    <property type="entry name" value="P-loop_NTPase"/>
</dbReference>
<dbReference type="CDD" id="cd18807">
    <property type="entry name" value="SF1_C_UvrD"/>
    <property type="match status" value="1"/>
</dbReference>
<accession>S0FIK6</accession>
<dbReference type="PANTHER" id="PTHR11070:SF2">
    <property type="entry name" value="ATP-DEPENDENT DNA HELICASE SRS2"/>
    <property type="match status" value="1"/>
</dbReference>
<keyword evidence="7" id="KW-0413">Isomerase</keyword>
<dbReference type="eggNOG" id="COG0210">
    <property type="taxonomic scope" value="Bacteria"/>
</dbReference>
<feature type="domain" description="UvrD-like helicase C-terminal" evidence="13">
    <location>
        <begin position="293"/>
        <end position="569"/>
    </location>
</feature>
<dbReference type="Proteomes" id="UP000014155">
    <property type="component" value="Unassembled WGS sequence"/>
</dbReference>
<evidence type="ECO:0000256" key="4">
    <source>
        <dbReference type="ARBA" id="ARBA00022806"/>
    </source>
</evidence>
<dbReference type="GO" id="GO:0016887">
    <property type="term" value="F:ATP hydrolysis activity"/>
    <property type="evidence" value="ECO:0007669"/>
    <property type="project" value="RHEA"/>
</dbReference>
<evidence type="ECO:0000256" key="7">
    <source>
        <dbReference type="ARBA" id="ARBA00023235"/>
    </source>
</evidence>
<dbReference type="GO" id="GO:0005524">
    <property type="term" value="F:ATP binding"/>
    <property type="evidence" value="ECO:0007669"/>
    <property type="project" value="UniProtKB-UniRule"/>
</dbReference>
<evidence type="ECO:0000256" key="9">
    <source>
        <dbReference type="ARBA" id="ARBA00034808"/>
    </source>
</evidence>
<comment type="catalytic activity">
    <reaction evidence="10">
        <text>ATP + H2O = ADP + phosphate + H(+)</text>
        <dbReference type="Rhea" id="RHEA:13065"/>
        <dbReference type="ChEBI" id="CHEBI:15377"/>
        <dbReference type="ChEBI" id="CHEBI:15378"/>
        <dbReference type="ChEBI" id="CHEBI:30616"/>
        <dbReference type="ChEBI" id="CHEBI:43474"/>
        <dbReference type="ChEBI" id="CHEBI:456216"/>
        <dbReference type="EC" id="5.6.2.4"/>
    </reaction>
</comment>
<dbReference type="Gene3D" id="3.40.50.300">
    <property type="entry name" value="P-loop containing nucleotide triphosphate hydrolases"/>
    <property type="match status" value="2"/>
</dbReference>
<comment type="caution">
    <text evidence="14">The sequence shown here is derived from an EMBL/GenBank/DDBJ whole genome shotgun (WGS) entry which is preliminary data.</text>
</comment>
<evidence type="ECO:0000256" key="1">
    <source>
        <dbReference type="ARBA" id="ARBA00009922"/>
    </source>
</evidence>
<evidence type="ECO:0000256" key="3">
    <source>
        <dbReference type="ARBA" id="ARBA00022801"/>
    </source>
</evidence>
<dbReference type="InterPro" id="IPR014016">
    <property type="entry name" value="UvrD-like_ATP-bd"/>
</dbReference>
<evidence type="ECO:0000259" key="12">
    <source>
        <dbReference type="PROSITE" id="PS51198"/>
    </source>
</evidence>
<proteinExistence type="inferred from homology"/>
<dbReference type="GO" id="GO:0000725">
    <property type="term" value="P:recombinational repair"/>
    <property type="evidence" value="ECO:0007669"/>
    <property type="project" value="TreeGrafter"/>
</dbReference>
<keyword evidence="15" id="KW-1185">Reference proteome</keyword>
<evidence type="ECO:0000256" key="10">
    <source>
        <dbReference type="ARBA" id="ARBA00048988"/>
    </source>
</evidence>
<name>S0FIK6_RUMCE</name>
<evidence type="ECO:0000256" key="6">
    <source>
        <dbReference type="ARBA" id="ARBA00023125"/>
    </source>
</evidence>
<dbReference type="Gene3D" id="1.10.486.10">
    <property type="entry name" value="PCRA, domain 4"/>
    <property type="match status" value="1"/>
</dbReference>
<keyword evidence="2 11" id="KW-0547">Nucleotide-binding</keyword>
<dbReference type="PROSITE" id="PS51198">
    <property type="entry name" value="UVRD_HELICASE_ATP_BIND"/>
    <property type="match status" value="1"/>
</dbReference>
<evidence type="ECO:0000256" key="11">
    <source>
        <dbReference type="PROSITE-ProRule" id="PRU00560"/>
    </source>
</evidence>
<keyword evidence="5 11" id="KW-0067">ATP-binding</keyword>
<dbReference type="PROSITE" id="PS51217">
    <property type="entry name" value="UVRD_HELICASE_CTER"/>
    <property type="match status" value="1"/>
</dbReference>
<dbReference type="Pfam" id="PF13361">
    <property type="entry name" value="UvrD_C"/>
    <property type="match status" value="1"/>
</dbReference>
<dbReference type="GO" id="GO:0043138">
    <property type="term" value="F:3'-5' DNA helicase activity"/>
    <property type="evidence" value="ECO:0007669"/>
    <property type="project" value="UniProtKB-EC"/>
</dbReference>
<dbReference type="Pfam" id="PF00580">
    <property type="entry name" value="UvrD-helicase"/>
    <property type="match status" value="1"/>
</dbReference>
<dbReference type="STRING" id="1195236.CTER_2221"/>
<dbReference type="AlphaFoldDB" id="S0FIK6"/>
<evidence type="ECO:0000313" key="14">
    <source>
        <dbReference type="EMBL" id="EMS71820.1"/>
    </source>
</evidence>
<protein>
    <recommendedName>
        <fullName evidence="9">DNA 3'-5' helicase</fullName>
        <ecNumber evidence="9">5.6.2.4</ecNumber>
    </recommendedName>
</protein>
<dbReference type="PATRIC" id="fig|1195236.3.peg.2527"/>
<sequence length="715" mass="82600">MNFFDTMKSKYGIDLNAEQRKAACHVTGPALILAGPGSGKTTVITARATYLIREAGVDPRSILTLTFNKAAQLEMDKRFSRLYGAEIPEKVHFATLHSFCNRVVRDYEGMKGRTLKRIEGNDQDVSKHQLLKDIYQNINNSRIGDDELENLINEIGLVKNSLIKDFEELNTSTKKFSLIYKAYEDYKRSNLLIDFDDMLTYAFNILSKYPALLQRYRNRYGYIQVDEGQDLSKIQFEIIKLLSAQNRNLFMVADDDQSIYGFRGAEPGNILDFEKQFEGCRIFRLENNYRSSENIVKLSSSFIKQNKNRYEKNHVTCNLAAKEPEIVKVRDQQEQLKFVLDRLKSGINDIKCENGGRRRKKQVAVLYRNNLSSILIADLLDRNKLPFKVRQNRLYFFKHWLVQEVTAFLHFALDPQDVEAFSKIYYKMNRYISKAMLECAMEGNGGRPVIDRIMNGVELKPFQINSLQELKLEFSNLAKKRPWNALEYIKTNFNYLDSIREYCRLAGLSFEYLWKLFDILQGIACNCQTLLEFLGRLTELDNLFEGDNKIKEQEVDLDITLSTMHSSKGLEYDGVFLIDLINSELPGDKVLEKASETKDLTELEEERRLFYVGMTRARQELFLIYPASANLEKHMPSIFVKEVNRLVKNDFAVGLGEGMIVKHSKFGRGAVISIEPPDQPNPISGQTVEIKFFNGTVKKLDLQLCLENRILEIEK</sequence>
<dbReference type="PANTHER" id="PTHR11070">
    <property type="entry name" value="UVRD / RECB / PCRA DNA HELICASE FAMILY MEMBER"/>
    <property type="match status" value="1"/>
</dbReference>
<dbReference type="InterPro" id="IPR000212">
    <property type="entry name" value="DNA_helicase_UvrD/REP"/>
</dbReference>
<evidence type="ECO:0000259" key="13">
    <source>
        <dbReference type="PROSITE" id="PS51217"/>
    </source>
</evidence>
<dbReference type="InterPro" id="IPR014017">
    <property type="entry name" value="DNA_helicase_UvrD-like_C"/>
</dbReference>
<feature type="domain" description="UvrD-like helicase ATP-binding" evidence="12">
    <location>
        <begin position="13"/>
        <end position="292"/>
    </location>
</feature>
<comment type="catalytic activity">
    <reaction evidence="8">
        <text>Couples ATP hydrolysis with the unwinding of duplex DNA by translocating in the 3'-5' direction.</text>
        <dbReference type="EC" id="5.6.2.4"/>
    </reaction>
</comment>
<reference evidence="14 15" key="1">
    <citation type="journal article" date="2013" name="Genome Announc.">
        <title>Draft Genome Sequence of the Cellulolytic, Mesophilic, Anaerobic Bacterium Clostridium termitidis Strain CT1112 (DSM 5398).</title>
        <authorList>
            <person name="Lal S."/>
            <person name="Ramachandran U."/>
            <person name="Zhang X."/>
            <person name="Munir R."/>
            <person name="Sparling R."/>
            <person name="Levin D.B."/>
        </authorList>
    </citation>
    <scope>NUCLEOTIDE SEQUENCE [LARGE SCALE GENOMIC DNA]</scope>
    <source>
        <strain evidence="14 15">CT1112</strain>
    </source>
</reference>
<dbReference type="GO" id="GO:0003677">
    <property type="term" value="F:DNA binding"/>
    <property type="evidence" value="ECO:0007669"/>
    <property type="project" value="UniProtKB-KW"/>
</dbReference>
<keyword evidence="4 11" id="KW-0347">Helicase</keyword>
<evidence type="ECO:0000313" key="15">
    <source>
        <dbReference type="Proteomes" id="UP000014155"/>
    </source>
</evidence>
<organism evidence="14 15">
    <name type="scientific">Ruminiclostridium cellobioparum subsp. termitidis CT1112</name>
    <dbReference type="NCBI Taxonomy" id="1195236"/>
    <lineage>
        <taxon>Bacteria</taxon>
        <taxon>Bacillati</taxon>
        <taxon>Bacillota</taxon>
        <taxon>Clostridia</taxon>
        <taxon>Eubacteriales</taxon>
        <taxon>Oscillospiraceae</taxon>
        <taxon>Ruminiclostridium</taxon>
    </lineage>
</organism>
<dbReference type="SUPFAM" id="SSF52540">
    <property type="entry name" value="P-loop containing nucleoside triphosphate hydrolases"/>
    <property type="match status" value="1"/>
</dbReference>
<dbReference type="EC" id="5.6.2.4" evidence="9"/>
<dbReference type="InterPro" id="IPR013986">
    <property type="entry name" value="DExx_box_DNA_helicase_dom_sf"/>
</dbReference>
<evidence type="ECO:0000256" key="2">
    <source>
        <dbReference type="ARBA" id="ARBA00022741"/>
    </source>
</evidence>
<gene>
    <name evidence="14" type="ORF">CTER_2221</name>
</gene>
<keyword evidence="6" id="KW-0238">DNA-binding</keyword>
<evidence type="ECO:0000256" key="8">
    <source>
        <dbReference type="ARBA" id="ARBA00034617"/>
    </source>
</evidence>
<evidence type="ECO:0000256" key="5">
    <source>
        <dbReference type="ARBA" id="ARBA00022840"/>
    </source>
</evidence>
<comment type="similarity">
    <text evidence="1">Belongs to the helicase family. UvrD subfamily.</text>
</comment>
<dbReference type="RefSeq" id="WP_004625801.1">
    <property type="nucleotide sequence ID" value="NZ_AORV01000033.1"/>
</dbReference>
<dbReference type="EMBL" id="AORV01000033">
    <property type="protein sequence ID" value="EMS71820.1"/>
    <property type="molecule type" value="Genomic_DNA"/>
</dbReference>